<dbReference type="EMBL" id="KN819838">
    <property type="protein sequence ID" value="KIJ07601.1"/>
    <property type="molecule type" value="Genomic_DNA"/>
</dbReference>
<reference evidence="1 2" key="1">
    <citation type="submission" date="2014-06" db="EMBL/GenBank/DDBJ databases">
        <authorList>
            <consortium name="DOE Joint Genome Institute"/>
            <person name="Kuo A."/>
            <person name="Kohler A."/>
            <person name="Nagy L.G."/>
            <person name="Floudas D."/>
            <person name="Copeland A."/>
            <person name="Barry K.W."/>
            <person name="Cichocki N."/>
            <person name="Veneault-Fourrey C."/>
            <person name="LaButti K."/>
            <person name="Lindquist E.A."/>
            <person name="Lipzen A."/>
            <person name="Lundell T."/>
            <person name="Morin E."/>
            <person name="Murat C."/>
            <person name="Sun H."/>
            <person name="Tunlid A."/>
            <person name="Henrissat B."/>
            <person name="Grigoriev I.V."/>
            <person name="Hibbett D.S."/>
            <person name="Martin F."/>
            <person name="Nordberg H.P."/>
            <person name="Cantor M.N."/>
            <person name="Hua S.X."/>
        </authorList>
    </citation>
    <scope>NUCLEOTIDE SEQUENCE [LARGE SCALE GENOMIC DNA]</scope>
    <source>
        <strain evidence="1 2">ATCC 200175</strain>
    </source>
</reference>
<evidence type="ECO:0000313" key="2">
    <source>
        <dbReference type="Proteomes" id="UP000053647"/>
    </source>
</evidence>
<keyword evidence="2" id="KW-1185">Reference proteome</keyword>
<sequence length="618" mass="68097">MMVDLVKRHRPFKGRNCTRANASALAENGLGPAASASLFARTDVIRRLVGFTRASRSTNGGSPRWTIFTKAIWHLAMYTTCTVSANPRLGIRISREYNVPLPVLFDHSLPGGRVEDASLQTLARRPVGLLPALVKFNVILPPENNPYQGLSDLRWNRCSLSPIKPSCRSKINPQIFASGIASRDDLGPGCVLNGHDGSWLASGQDAILTDKEDTIGRMLFQPLDPRLRTETSPDRHGVPTGMRLAVSGLYSGREELPTPQPTDSGSRTLLFVMLHGFLETWDYQTSSSALHRTMECTETTAIPLFRGPPSLQHSVFWHRPLAACAQFLSRWCNFLPFADIGEGFSFGTSVTATSFGCQHVSRSTGSSCLKVNRVVIGEGIPGPPTFRDEVFKEFPPGALHCDLPSFANCPPLLDLCTAYSLNDGNFEEVFEGEGLDGDGDYHTNHQASATFHTRSSLWNALGDQVPANNGIPDRDQTQVCLCNACFLDDADLEEVFEGEGLDGDEPQGWDTFAQQSMQSVSEAQAASPATSLATCPMRMCLWRDPGASEVCGASISCRDVSNHFGDVHRIRNMEWDRAIPCWWDGCKRRGKPGQRKYFVRHVRGHLGHRRGRTRPHEV</sequence>
<name>A0A0C9TJV2_PAXIN</name>
<organism evidence="1 2">
    <name type="scientific">Paxillus involutus ATCC 200175</name>
    <dbReference type="NCBI Taxonomy" id="664439"/>
    <lineage>
        <taxon>Eukaryota</taxon>
        <taxon>Fungi</taxon>
        <taxon>Dikarya</taxon>
        <taxon>Basidiomycota</taxon>
        <taxon>Agaricomycotina</taxon>
        <taxon>Agaricomycetes</taxon>
        <taxon>Agaricomycetidae</taxon>
        <taxon>Boletales</taxon>
        <taxon>Paxilineae</taxon>
        <taxon>Paxillaceae</taxon>
        <taxon>Paxillus</taxon>
    </lineage>
</organism>
<dbReference type="HOGENOM" id="CLU_442189_0_0_1"/>
<reference evidence="2" key="2">
    <citation type="submission" date="2015-01" db="EMBL/GenBank/DDBJ databases">
        <title>Evolutionary Origins and Diversification of the Mycorrhizal Mutualists.</title>
        <authorList>
            <consortium name="DOE Joint Genome Institute"/>
            <consortium name="Mycorrhizal Genomics Consortium"/>
            <person name="Kohler A."/>
            <person name="Kuo A."/>
            <person name="Nagy L.G."/>
            <person name="Floudas D."/>
            <person name="Copeland A."/>
            <person name="Barry K.W."/>
            <person name="Cichocki N."/>
            <person name="Veneault-Fourrey C."/>
            <person name="LaButti K."/>
            <person name="Lindquist E.A."/>
            <person name="Lipzen A."/>
            <person name="Lundell T."/>
            <person name="Morin E."/>
            <person name="Murat C."/>
            <person name="Riley R."/>
            <person name="Ohm R."/>
            <person name="Sun H."/>
            <person name="Tunlid A."/>
            <person name="Henrissat B."/>
            <person name="Grigoriev I.V."/>
            <person name="Hibbett D.S."/>
            <person name="Martin F."/>
        </authorList>
    </citation>
    <scope>NUCLEOTIDE SEQUENCE [LARGE SCALE GENOMIC DNA]</scope>
    <source>
        <strain evidence="2">ATCC 200175</strain>
    </source>
</reference>
<dbReference type="Proteomes" id="UP000053647">
    <property type="component" value="Unassembled WGS sequence"/>
</dbReference>
<proteinExistence type="predicted"/>
<dbReference type="OrthoDB" id="2693447at2759"/>
<protein>
    <submittedName>
        <fullName evidence="1">Uncharacterized protein</fullName>
    </submittedName>
</protein>
<gene>
    <name evidence="1" type="ORF">PAXINDRAFT_182434</name>
</gene>
<dbReference type="AlphaFoldDB" id="A0A0C9TJV2"/>
<evidence type="ECO:0000313" key="1">
    <source>
        <dbReference type="EMBL" id="KIJ07601.1"/>
    </source>
</evidence>
<accession>A0A0C9TJV2</accession>